<keyword evidence="1" id="KW-1133">Transmembrane helix</keyword>
<protein>
    <recommendedName>
        <fullName evidence="2">LiaI-LiaF-like transmembrane region domain-containing protein</fullName>
    </recommendedName>
</protein>
<proteinExistence type="predicted"/>
<comment type="caution">
    <text evidence="3">The sequence shown here is derived from an EMBL/GenBank/DDBJ whole genome shotgun (WGS) entry which is preliminary data.</text>
</comment>
<evidence type="ECO:0000313" key="3">
    <source>
        <dbReference type="EMBL" id="RKX70911.1"/>
    </source>
</evidence>
<dbReference type="Pfam" id="PF18917">
    <property type="entry name" value="LiaI-LiaF-like_TM1"/>
    <property type="match status" value="1"/>
</dbReference>
<dbReference type="AlphaFoldDB" id="A0A660SLL3"/>
<feature type="transmembrane region" description="Helical" evidence="1">
    <location>
        <begin position="7"/>
        <end position="24"/>
    </location>
</feature>
<evidence type="ECO:0000256" key="1">
    <source>
        <dbReference type="SAM" id="Phobius"/>
    </source>
</evidence>
<keyword evidence="1" id="KW-0812">Transmembrane</keyword>
<dbReference type="InterPro" id="IPR043726">
    <property type="entry name" value="LiaI-LiaF-like_TM1"/>
</dbReference>
<feature type="transmembrane region" description="Helical" evidence="1">
    <location>
        <begin position="30"/>
        <end position="47"/>
    </location>
</feature>
<evidence type="ECO:0000259" key="2">
    <source>
        <dbReference type="Pfam" id="PF18917"/>
    </source>
</evidence>
<feature type="domain" description="LiaI-LiaF-like transmembrane region" evidence="2">
    <location>
        <begin position="7"/>
        <end position="40"/>
    </location>
</feature>
<name>A0A660SLL3_UNCW3</name>
<evidence type="ECO:0000313" key="4">
    <source>
        <dbReference type="Proteomes" id="UP000268469"/>
    </source>
</evidence>
<dbReference type="EMBL" id="QNBE01000023">
    <property type="protein sequence ID" value="RKX70911.1"/>
    <property type="molecule type" value="Genomic_DNA"/>
</dbReference>
<dbReference type="Proteomes" id="UP000268469">
    <property type="component" value="Unassembled WGS sequence"/>
</dbReference>
<reference evidence="3 4" key="1">
    <citation type="submission" date="2018-06" db="EMBL/GenBank/DDBJ databases">
        <title>Extensive metabolic versatility and redundancy in microbially diverse, dynamic hydrothermal sediments.</title>
        <authorList>
            <person name="Dombrowski N."/>
            <person name="Teske A."/>
            <person name="Baker B.J."/>
        </authorList>
    </citation>
    <scope>NUCLEOTIDE SEQUENCE [LARGE SCALE GENOMIC DNA]</scope>
    <source>
        <strain evidence="3">B36_G15</strain>
    </source>
</reference>
<organism evidence="3 4">
    <name type="scientific">candidate division WOR-3 bacterium</name>
    <dbReference type="NCBI Taxonomy" id="2052148"/>
    <lineage>
        <taxon>Bacteria</taxon>
        <taxon>Bacteria division WOR-3</taxon>
    </lineage>
</organism>
<sequence>MKTTTIIFLIFLGLFFWLNNYHLISFARDWPVILIVIGLLSLLKRSRRRKVKVEVLRDLEAGRITPEEAEEKLKED</sequence>
<keyword evidence="1" id="KW-0472">Membrane</keyword>
<gene>
    <name evidence="3" type="ORF">DRP53_03425</name>
</gene>
<accession>A0A660SLL3</accession>